<feature type="transmembrane region" description="Helical" evidence="1">
    <location>
        <begin position="150"/>
        <end position="166"/>
    </location>
</feature>
<protein>
    <submittedName>
        <fullName evidence="2">Uncharacterized protein</fullName>
    </submittedName>
</protein>
<dbReference type="InParanoid" id="J8ZXS2"/>
<accession>J8ZXS2</accession>
<proteinExistence type="predicted"/>
<dbReference type="VEuPathDB" id="MicrosporidiaDB:EDEG_01300"/>
<reference evidence="3" key="2">
    <citation type="submission" date="2015-07" db="EMBL/GenBank/DDBJ databases">
        <title>Contrasting host-pathogen interactions and genome evolution in two generalist and specialist microsporidian pathogens of mosquitoes.</title>
        <authorList>
            <consortium name="The Broad Institute Genomics Platform"/>
            <consortium name="The Broad Institute Genome Sequencing Center for Infectious Disease"/>
            <person name="Cuomo C.A."/>
            <person name="Sanscrainte N.D."/>
            <person name="Goldberg J.M."/>
            <person name="Heiman D."/>
            <person name="Young S."/>
            <person name="Zeng Q."/>
            <person name="Becnel J.J."/>
            <person name="Birren B.W."/>
        </authorList>
    </citation>
    <scope>NUCLEOTIDE SEQUENCE [LARGE SCALE GENOMIC DNA]</scope>
    <source>
        <strain evidence="3">USNM 41457</strain>
    </source>
</reference>
<keyword evidence="3" id="KW-1185">Reference proteome</keyword>
<sequence>MMKDSEFHSSSCSSEEIEFEESPKKYERTIVEYPQFIKFCKLSKLSCEIFATSKLFFRSKKFAVLGIWIIFRRIKEAFKIRKMEEENFGTIDKKKLKRNIVKIIFDFFDFSWSEEYSEIWEIYKKVDDISSCFGEIYKKIRTTFICFKQLSWNLLICLKILINIWLRHINFFNMLTTVFVICKPIKLFLVYSFVLLTVNERVFKWTFLNFYGLMAFLRGFKNIDEIFMAQMRIVKNVNVIVKFFIKFKFEDIQNQKFFLKIVYQVLFLFLKMIRRLVEIFMAFGKIMRLLTENSTLLIRLCRHLDFVMKENFGKV</sequence>
<name>J8ZXS2_EDHAE</name>
<evidence type="ECO:0000256" key="1">
    <source>
        <dbReference type="SAM" id="Phobius"/>
    </source>
</evidence>
<reference evidence="2 3" key="1">
    <citation type="submission" date="2011-08" db="EMBL/GenBank/DDBJ databases">
        <authorList>
            <person name="Liu Z.J."/>
            <person name="Shi F.L."/>
            <person name="Lu J.Q."/>
            <person name="Li M."/>
            <person name="Wang Z.L."/>
        </authorList>
    </citation>
    <scope>NUCLEOTIDE SEQUENCE [LARGE SCALE GENOMIC DNA]</scope>
    <source>
        <strain evidence="2 3">USNM 41457</strain>
    </source>
</reference>
<evidence type="ECO:0000313" key="2">
    <source>
        <dbReference type="EMBL" id="EJW04483.1"/>
    </source>
</evidence>
<evidence type="ECO:0000313" key="3">
    <source>
        <dbReference type="Proteomes" id="UP000003163"/>
    </source>
</evidence>
<dbReference type="AlphaFoldDB" id="J8ZXS2"/>
<keyword evidence="1" id="KW-0472">Membrane</keyword>
<gene>
    <name evidence="2" type="ORF">EDEG_01300</name>
</gene>
<dbReference type="Proteomes" id="UP000003163">
    <property type="component" value="Unassembled WGS sequence"/>
</dbReference>
<comment type="caution">
    <text evidence="2">The sequence shown here is derived from an EMBL/GenBank/DDBJ whole genome shotgun (WGS) entry which is preliminary data.</text>
</comment>
<keyword evidence="1" id="KW-1133">Transmembrane helix</keyword>
<organism evidence="2 3">
    <name type="scientific">Edhazardia aedis (strain USNM 41457)</name>
    <name type="common">Microsporidian parasite</name>
    <dbReference type="NCBI Taxonomy" id="1003232"/>
    <lineage>
        <taxon>Eukaryota</taxon>
        <taxon>Fungi</taxon>
        <taxon>Fungi incertae sedis</taxon>
        <taxon>Microsporidia</taxon>
        <taxon>Edhazardia</taxon>
    </lineage>
</organism>
<dbReference type="HOGENOM" id="CLU_882850_0_0_1"/>
<dbReference type="EMBL" id="AFBI03000018">
    <property type="protein sequence ID" value="EJW04483.1"/>
    <property type="molecule type" value="Genomic_DNA"/>
</dbReference>
<feature type="transmembrane region" description="Helical" evidence="1">
    <location>
        <begin position="172"/>
        <end position="195"/>
    </location>
</feature>
<keyword evidence="1" id="KW-0812">Transmembrane</keyword>